<reference evidence="6 7" key="1">
    <citation type="submission" date="2018-11" db="EMBL/GenBank/DDBJ databases">
        <title>Draft genome sequence of Ferruginibacter sp. BO-59.</title>
        <authorList>
            <person name="Im W.T."/>
        </authorList>
    </citation>
    <scope>NUCLEOTIDE SEQUENCE [LARGE SCALE GENOMIC DNA]</scope>
    <source>
        <strain evidence="6 7">BO-59</strain>
    </source>
</reference>
<dbReference type="InterPro" id="IPR006664">
    <property type="entry name" value="OMP_bac"/>
</dbReference>
<dbReference type="AlphaFoldDB" id="A0A3M9N6X7"/>
<dbReference type="Gene3D" id="3.30.1330.60">
    <property type="entry name" value="OmpA-like domain"/>
    <property type="match status" value="1"/>
</dbReference>
<evidence type="ECO:0000313" key="6">
    <source>
        <dbReference type="EMBL" id="RNI33542.1"/>
    </source>
</evidence>
<name>A0A3M9N6X7_9BACT</name>
<dbReference type="PRINTS" id="PR01021">
    <property type="entry name" value="OMPADOMAIN"/>
</dbReference>
<dbReference type="SUPFAM" id="SSF103088">
    <property type="entry name" value="OmpA-like"/>
    <property type="match status" value="1"/>
</dbReference>
<comment type="caution">
    <text evidence="6">The sequence shown here is derived from an EMBL/GenBank/DDBJ whole genome shotgun (WGS) entry which is preliminary data.</text>
</comment>
<keyword evidence="6" id="KW-0969">Cilium</keyword>
<sequence length="657" mass="72113">MLQFHISKKKFATLFLMLIFAGTAVNAQKVKRTQPVWWFGESGAANFNTYRGTTQMLNSNLTVPAAFHKGYAVKPYLSLLTEYRPNKVWGGMLNIGYDNRGGKFDGVIAPCNCAADLSTNISYVTVEPSLRLAPFANAFYIFAGPTFSFNVSKEFTYTQEKQADTRGDWSDIHKTVFSAQAGAGIDIPVSARASATQMTVSPFVSFLTDFGHEPRSVESWSFYTVRAGIALKFGTSRKSIAKSVEEPVATIPVVQEKEVQFSVRAPKVVPLSRQVKETFPLINSVFFNAESTEIPARYILLNEDQATAFKETQLQEGQPDNLNNGRSTRQLAVYHNILNIMGDRMRNNPKSTITLIGASDKNPAEGKIMAGNVKQYLVSVFGIDGSRISINGRDKPAISSEQPGADKELALLREEDHRVDIVSTSPELLMQVGGSSSAFLKPVEINTTEANPLDSYVLFNTDGAAESLKSWSVDVTDEQGNVKHYGPYTQDQASVSGKEILGSSQQGNYKIMMIGQTKNGGTIKKESSVSLMKMGDPKQEGLRYSILFNFDQSKSIAAYQNFLTDIIAPLVPENGTVIIHGHTDIIGDEGYNHTLSQERATAAQQTIEQALAKAGTKGVKFQSYGFGEDAGTATFENTIPEERFYNRTVIIDIIPAK</sequence>
<feature type="signal peptide" evidence="4">
    <location>
        <begin position="1"/>
        <end position="27"/>
    </location>
</feature>
<organism evidence="6 7">
    <name type="scientific">Hanamia caeni</name>
    <dbReference type="NCBI Taxonomy" id="2294116"/>
    <lineage>
        <taxon>Bacteria</taxon>
        <taxon>Pseudomonadati</taxon>
        <taxon>Bacteroidota</taxon>
        <taxon>Chitinophagia</taxon>
        <taxon>Chitinophagales</taxon>
        <taxon>Chitinophagaceae</taxon>
        <taxon>Hanamia</taxon>
    </lineage>
</organism>
<keyword evidence="2 3" id="KW-0472">Membrane</keyword>
<dbReference type="OrthoDB" id="9805566at2"/>
<feature type="chain" id="PRO_5018247490" evidence="4">
    <location>
        <begin position="28"/>
        <end position="657"/>
    </location>
</feature>
<dbReference type="RefSeq" id="WP_123122346.1">
    <property type="nucleotide sequence ID" value="NZ_RJJR01000019.1"/>
</dbReference>
<evidence type="ECO:0000256" key="4">
    <source>
        <dbReference type="SAM" id="SignalP"/>
    </source>
</evidence>
<evidence type="ECO:0000256" key="1">
    <source>
        <dbReference type="ARBA" id="ARBA00004370"/>
    </source>
</evidence>
<comment type="subcellular location">
    <subcellularLocation>
        <location evidence="1">Membrane</location>
    </subcellularLocation>
</comment>
<dbReference type="CDD" id="cd07185">
    <property type="entry name" value="OmpA_C-like"/>
    <property type="match status" value="1"/>
</dbReference>
<dbReference type="Proteomes" id="UP000267223">
    <property type="component" value="Unassembled WGS sequence"/>
</dbReference>
<evidence type="ECO:0000313" key="7">
    <source>
        <dbReference type="Proteomes" id="UP000267223"/>
    </source>
</evidence>
<keyword evidence="6" id="KW-0966">Cell projection</keyword>
<dbReference type="InterPro" id="IPR036737">
    <property type="entry name" value="OmpA-like_sf"/>
</dbReference>
<dbReference type="InterPro" id="IPR006665">
    <property type="entry name" value="OmpA-like"/>
</dbReference>
<evidence type="ECO:0000256" key="2">
    <source>
        <dbReference type="ARBA" id="ARBA00023136"/>
    </source>
</evidence>
<keyword evidence="7" id="KW-1185">Reference proteome</keyword>
<gene>
    <name evidence="6" type="ORF">EFY79_19070</name>
</gene>
<dbReference type="GO" id="GO:0016020">
    <property type="term" value="C:membrane"/>
    <property type="evidence" value="ECO:0007669"/>
    <property type="project" value="UniProtKB-SubCell"/>
</dbReference>
<dbReference type="PROSITE" id="PS51123">
    <property type="entry name" value="OMPA_2"/>
    <property type="match status" value="1"/>
</dbReference>
<protein>
    <submittedName>
        <fullName evidence="6">Flagellar motor protein MotB</fullName>
    </submittedName>
</protein>
<accession>A0A3M9N6X7</accession>
<evidence type="ECO:0000256" key="3">
    <source>
        <dbReference type="PROSITE-ProRule" id="PRU00473"/>
    </source>
</evidence>
<keyword evidence="6" id="KW-0282">Flagellum</keyword>
<keyword evidence="4" id="KW-0732">Signal</keyword>
<feature type="domain" description="OmpA-like" evidence="5">
    <location>
        <begin position="535"/>
        <end position="657"/>
    </location>
</feature>
<proteinExistence type="predicted"/>
<dbReference type="EMBL" id="RJJR01000019">
    <property type="protein sequence ID" value="RNI33542.1"/>
    <property type="molecule type" value="Genomic_DNA"/>
</dbReference>
<evidence type="ECO:0000259" key="5">
    <source>
        <dbReference type="PROSITE" id="PS51123"/>
    </source>
</evidence>